<accession>W4M648</accession>
<evidence type="ECO:0000313" key="2">
    <source>
        <dbReference type="EMBL" id="ETX05794.1"/>
    </source>
</evidence>
<dbReference type="Gene3D" id="2.40.50.100">
    <property type="match status" value="1"/>
</dbReference>
<reference evidence="2 3" key="1">
    <citation type="journal article" date="2014" name="Nature">
        <title>An environmental bacterial taxon with a large and distinct metabolic repertoire.</title>
        <authorList>
            <person name="Wilson M.C."/>
            <person name="Mori T."/>
            <person name="Ruckert C."/>
            <person name="Uria A.R."/>
            <person name="Helf M.J."/>
            <person name="Takada K."/>
            <person name="Gernert C."/>
            <person name="Steffens U.A."/>
            <person name="Heycke N."/>
            <person name="Schmitt S."/>
            <person name="Rinke C."/>
            <person name="Helfrich E.J."/>
            <person name="Brachmann A.O."/>
            <person name="Gurgui C."/>
            <person name="Wakimoto T."/>
            <person name="Kracht M."/>
            <person name="Crusemann M."/>
            <person name="Hentschel U."/>
            <person name="Abe I."/>
            <person name="Matsunaga S."/>
            <person name="Kalinowski J."/>
            <person name="Takeyama H."/>
            <person name="Piel J."/>
        </authorList>
    </citation>
    <scope>NUCLEOTIDE SEQUENCE [LARGE SCALE GENOMIC DNA]</scope>
    <source>
        <strain evidence="3">TSY2</strain>
    </source>
</reference>
<feature type="non-terminal residue" evidence="2">
    <location>
        <position position="305"/>
    </location>
</feature>
<dbReference type="PANTHER" id="PTHR30386:SF28">
    <property type="entry name" value="EXPORTED PROTEIN"/>
    <property type="match status" value="1"/>
</dbReference>
<evidence type="ECO:0008006" key="4">
    <source>
        <dbReference type="Google" id="ProtNLM"/>
    </source>
</evidence>
<protein>
    <recommendedName>
        <fullName evidence="4">Membrane fusion protein biotin-lipoyl like domain-containing protein</fullName>
    </recommendedName>
</protein>
<keyword evidence="3" id="KW-1185">Reference proteome</keyword>
<gene>
    <name evidence="2" type="ORF">ETSY2_20905</name>
</gene>
<dbReference type="PANTHER" id="PTHR30386">
    <property type="entry name" value="MEMBRANE FUSION SUBUNIT OF EMRAB-TOLC MULTIDRUG EFFLUX PUMP"/>
    <property type="match status" value="1"/>
</dbReference>
<evidence type="ECO:0000313" key="3">
    <source>
        <dbReference type="Proteomes" id="UP000019140"/>
    </source>
</evidence>
<proteinExistence type="predicted"/>
<name>W4M648_9BACT</name>
<dbReference type="InterPro" id="IPR050739">
    <property type="entry name" value="MFP"/>
</dbReference>
<dbReference type="PRINTS" id="PR01490">
    <property type="entry name" value="RTXTOXIND"/>
</dbReference>
<keyword evidence="1" id="KW-0175">Coiled coil</keyword>
<comment type="caution">
    <text evidence="2">The sequence shown here is derived from an EMBL/GenBank/DDBJ whole genome shotgun (WGS) entry which is preliminary data.</text>
</comment>
<organism evidence="2 3">
    <name type="scientific">Candidatus Entotheonella gemina</name>
    <dbReference type="NCBI Taxonomy" id="1429439"/>
    <lineage>
        <taxon>Bacteria</taxon>
        <taxon>Pseudomonadati</taxon>
        <taxon>Nitrospinota/Tectimicrobiota group</taxon>
        <taxon>Candidatus Tectimicrobiota</taxon>
        <taxon>Candidatus Entotheonellia</taxon>
        <taxon>Candidatus Entotheonellales</taxon>
        <taxon>Candidatus Entotheonellaceae</taxon>
        <taxon>Candidatus Entotheonella</taxon>
    </lineage>
</organism>
<sequence length="305" mass="34093">MPQQGLIRVFAPQTGVVTQLDVYEGIAVRQGAPLLKLSAELQSASLGATQGEITRQLAARRNSLAEERLRYERLRDQQTQTLSERLEALRLEQTQLEREIDLQDERIRLAKRAEKRHRKLRRRGLVSDQQVQRAQEYRIEQDARRHALERSRLSNWQAMLVLESELNDLPLKSQAQIANIERRIAEVGQQLAEAEARREIVLTAPQSGTVTAIQVGQGGSVKTAVPLLSIVPAGATLEAHLFSPSRAVGFVQAGQRVLLRYQAYPYQKFGHYEGRVVNIARSAVNPGELPSQLAGLTSLYGATEP</sequence>
<dbReference type="EMBL" id="AZHX01000864">
    <property type="protein sequence ID" value="ETX05794.1"/>
    <property type="molecule type" value="Genomic_DNA"/>
</dbReference>
<dbReference type="AlphaFoldDB" id="W4M648"/>
<dbReference type="HOGENOM" id="CLU_023976_4_2_7"/>
<dbReference type="Proteomes" id="UP000019140">
    <property type="component" value="Unassembled WGS sequence"/>
</dbReference>
<feature type="coiled-coil region" evidence="1">
    <location>
        <begin position="57"/>
        <end position="113"/>
    </location>
</feature>
<evidence type="ECO:0000256" key="1">
    <source>
        <dbReference type="SAM" id="Coils"/>
    </source>
</evidence>